<accession>B8A3J2</accession>
<proteinExistence type="evidence at transcript level"/>
<dbReference type="KEGG" id="zma:100280385"/>
<dbReference type="AlphaFoldDB" id="B8A3J2"/>
<sequence length="94" mass="10803">MYTSLCRVPFPFLHAMQERYLASESPFPSGLKVPREKHTAKNNGTLQTLLALLFKTSTYAHKRMYNTIKTSTGQHSSHNMILFLHNVEDIYSTN</sequence>
<protein>
    <submittedName>
        <fullName evidence="1">Uncharacterized protein</fullName>
    </submittedName>
</protein>
<name>B8A3J2_MAIZE</name>
<dbReference type="HOGENOM" id="CLU_2389442_0_0_1"/>
<evidence type="ECO:0000313" key="1">
    <source>
        <dbReference type="EMBL" id="ACL54741.1"/>
    </source>
</evidence>
<dbReference type="EMBL" id="BT056134">
    <property type="protein sequence ID" value="ACL54741.1"/>
    <property type="molecule type" value="mRNA"/>
</dbReference>
<organism evidence="1">
    <name type="scientific">Zea mays</name>
    <name type="common">Maize</name>
    <dbReference type="NCBI Taxonomy" id="4577"/>
    <lineage>
        <taxon>Eukaryota</taxon>
        <taxon>Viridiplantae</taxon>
        <taxon>Streptophyta</taxon>
        <taxon>Embryophyta</taxon>
        <taxon>Tracheophyta</taxon>
        <taxon>Spermatophyta</taxon>
        <taxon>Magnoliopsida</taxon>
        <taxon>Liliopsida</taxon>
        <taxon>Poales</taxon>
        <taxon>Poaceae</taxon>
        <taxon>PACMAD clade</taxon>
        <taxon>Panicoideae</taxon>
        <taxon>Andropogonodae</taxon>
        <taxon>Andropogoneae</taxon>
        <taxon>Tripsacinae</taxon>
        <taxon>Zea</taxon>
    </lineage>
</organism>
<dbReference type="GeneID" id="100280385"/>
<reference evidence="1" key="1">
    <citation type="journal article" date="2009" name="PLoS Genet.">
        <title>Sequencing, mapping, and analysis of 27,455 maize full-length cDNAs.</title>
        <authorList>
            <person name="Soderlund C."/>
            <person name="Descour A."/>
            <person name="Kudrna D."/>
            <person name="Bomhoff M."/>
            <person name="Boyd L."/>
            <person name="Currie J."/>
            <person name="Angelova A."/>
            <person name="Collura K."/>
            <person name="Wissotski M."/>
            <person name="Ashley E."/>
            <person name="Morrow D."/>
            <person name="Fernandes J."/>
            <person name="Walbot V."/>
            <person name="Yu Y."/>
        </authorList>
    </citation>
    <scope>NUCLEOTIDE SEQUENCE</scope>
    <source>
        <strain evidence="1">B73</strain>
    </source>
</reference>
<reference evidence="1" key="2">
    <citation type="submission" date="2012-06" db="EMBL/GenBank/DDBJ databases">
        <authorList>
            <person name="Yu Y."/>
            <person name="Currie J."/>
            <person name="Lomeli R."/>
            <person name="Angelova A."/>
            <person name="Collura K."/>
            <person name="Wissotski M."/>
            <person name="Campos D."/>
            <person name="Kudrna D."/>
            <person name="Golser W."/>
            <person name="Ashely E."/>
            <person name="Descour A."/>
            <person name="Fernandes J."/>
            <person name="Soderlund C."/>
            <person name="Walbot V."/>
        </authorList>
    </citation>
    <scope>NUCLEOTIDE SEQUENCE</scope>
    <source>
        <strain evidence="1">B73</strain>
    </source>
</reference>
<dbReference type="RefSeq" id="NP_001146782.1">
    <property type="nucleotide sequence ID" value="NM_001153310.1"/>
</dbReference>